<keyword evidence="4" id="KW-1185">Reference proteome</keyword>
<feature type="region of interest" description="Disordered" evidence="1">
    <location>
        <begin position="25"/>
        <end position="95"/>
    </location>
</feature>
<evidence type="ECO:0000256" key="2">
    <source>
        <dbReference type="SAM" id="SignalP"/>
    </source>
</evidence>
<evidence type="ECO:0000313" key="4">
    <source>
        <dbReference type="Proteomes" id="UP000571817"/>
    </source>
</evidence>
<dbReference type="RefSeq" id="WP_179478672.1">
    <property type="nucleotide sequence ID" value="NZ_JACCFW010000001.1"/>
</dbReference>
<name>A0A853D8X6_9MICO</name>
<reference evidence="3 4" key="1">
    <citation type="submission" date="2020-07" db="EMBL/GenBank/DDBJ databases">
        <title>Sequencing the genomes of 1000 actinobacteria strains.</title>
        <authorList>
            <person name="Klenk H.-P."/>
        </authorList>
    </citation>
    <scope>NUCLEOTIDE SEQUENCE [LARGE SCALE GENOMIC DNA]</scope>
    <source>
        <strain evidence="3 4">DSM 29531</strain>
    </source>
</reference>
<keyword evidence="2" id="KW-0732">Signal</keyword>
<sequence length="237" mass="23879">MRTTLTRIAVASLSATAVVGIAACGPGGAPSVGAPTSGGSTSSSSSAAPTSPSSPSTPSTSSTSPSSPATPSTTTSSSSDSTSAPAGTALPAGCSTKLSPQTAALRYGQPAVYKDDNGTTVCMTVKKLTVAPESAYGGTVSKANGTLYYMTVNYANVTGGTKQVEAGDMNQLELHPIFSESQTGKTLYSSVPGCDNDSDYTPIPAGQSRDTCIAYQITGATVTSSVYDNYTLRYTWK</sequence>
<dbReference type="PROSITE" id="PS51257">
    <property type="entry name" value="PROKAR_LIPOPROTEIN"/>
    <property type="match status" value="1"/>
</dbReference>
<evidence type="ECO:0000256" key="1">
    <source>
        <dbReference type="SAM" id="MobiDB-lite"/>
    </source>
</evidence>
<comment type="caution">
    <text evidence="3">The sequence shown here is derived from an EMBL/GenBank/DDBJ whole genome shotgun (WGS) entry which is preliminary data.</text>
</comment>
<dbReference type="AlphaFoldDB" id="A0A853D8X6"/>
<feature type="signal peptide" evidence="2">
    <location>
        <begin position="1"/>
        <end position="22"/>
    </location>
</feature>
<protein>
    <submittedName>
        <fullName evidence="3">Cytoskeletal protein RodZ</fullName>
    </submittedName>
</protein>
<proteinExistence type="predicted"/>
<gene>
    <name evidence="3" type="ORF">HNR15_000381</name>
</gene>
<feature type="compositionally biased region" description="Low complexity" evidence="1">
    <location>
        <begin position="31"/>
        <end position="89"/>
    </location>
</feature>
<dbReference type="Proteomes" id="UP000571817">
    <property type="component" value="Unassembled WGS sequence"/>
</dbReference>
<accession>A0A853D8X6</accession>
<organism evidence="3 4">
    <name type="scientific">Allobranchiibius huperziae</name>
    <dbReference type="NCBI Taxonomy" id="1874116"/>
    <lineage>
        <taxon>Bacteria</taxon>
        <taxon>Bacillati</taxon>
        <taxon>Actinomycetota</taxon>
        <taxon>Actinomycetes</taxon>
        <taxon>Micrococcales</taxon>
        <taxon>Dermacoccaceae</taxon>
        <taxon>Allobranchiibius</taxon>
    </lineage>
</organism>
<feature type="chain" id="PRO_5038931110" evidence="2">
    <location>
        <begin position="23"/>
        <end position="237"/>
    </location>
</feature>
<evidence type="ECO:0000313" key="3">
    <source>
        <dbReference type="EMBL" id="NYJ73418.1"/>
    </source>
</evidence>
<dbReference type="EMBL" id="JACCFW010000001">
    <property type="protein sequence ID" value="NYJ73418.1"/>
    <property type="molecule type" value="Genomic_DNA"/>
</dbReference>